<comment type="caution">
    <text evidence="1">The sequence shown here is derived from an EMBL/GenBank/DDBJ whole genome shotgun (WGS) entry which is preliminary data.</text>
</comment>
<sequence length="85" mass="8893">MGEHADNALRNGGVEIIVASVDLGCYALTTTLPPSSHTISITLSDLDSSPVSWDTQSLQLEVANTLLPSTTAFIPDAKLVAVLEV</sequence>
<dbReference type="EMBL" id="CAJNJQ010000250">
    <property type="protein sequence ID" value="CAE7065793.1"/>
    <property type="molecule type" value="Genomic_DNA"/>
</dbReference>
<dbReference type="Proteomes" id="UP000663827">
    <property type="component" value="Unassembled WGS sequence"/>
</dbReference>
<reference evidence="1" key="1">
    <citation type="submission" date="2021-01" db="EMBL/GenBank/DDBJ databases">
        <authorList>
            <person name="Kaushik A."/>
        </authorList>
    </citation>
    <scope>NUCLEOTIDE SEQUENCE</scope>
    <source>
        <strain evidence="1">AG5</strain>
    </source>
</reference>
<name>A0A8H3DQM8_9AGAM</name>
<evidence type="ECO:0000313" key="2">
    <source>
        <dbReference type="Proteomes" id="UP000663827"/>
    </source>
</evidence>
<organism evidence="1 2">
    <name type="scientific">Rhizoctonia solani</name>
    <dbReference type="NCBI Taxonomy" id="456999"/>
    <lineage>
        <taxon>Eukaryota</taxon>
        <taxon>Fungi</taxon>
        <taxon>Dikarya</taxon>
        <taxon>Basidiomycota</taxon>
        <taxon>Agaricomycotina</taxon>
        <taxon>Agaricomycetes</taxon>
        <taxon>Cantharellales</taxon>
        <taxon>Ceratobasidiaceae</taxon>
        <taxon>Rhizoctonia</taxon>
    </lineage>
</organism>
<proteinExistence type="predicted"/>
<accession>A0A8H3DQM8</accession>
<gene>
    <name evidence="1" type="ORF">RDB_LOCUS11398</name>
</gene>
<evidence type="ECO:0000313" key="1">
    <source>
        <dbReference type="EMBL" id="CAE7065793.1"/>
    </source>
</evidence>
<protein>
    <submittedName>
        <fullName evidence="1">Uncharacterized protein</fullName>
    </submittedName>
</protein>
<dbReference type="AlphaFoldDB" id="A0A8H3DQM8"/>